<dbReference type="SMART" id="SM00984">
    <property type="entry name" value="UDPG_MGDP_dh_C"/>
    <property type="match status" value="1"/>
</dbReference>
<dbReference type="PIRSF" id="PIRSF500136">
    <property type="entry name" value="UDP_ManNAc_DH"/>
    <property type="match status" value="1"/>
</dbReference>
<evidence type="ECO:0000256" key="7">
    <source>
        <dbReference type="PIRNR" id="PIRNR000124"/>
    </source>
</evidence>
<organism evidence="9 10">
    <name type="scientific">Halorubrum lipolyticum DSM 21995</name>
    <dbReference type="NCBI Taxonomy" id="1227482"/>
    <lineage>
        <taxon>Archaea</taxon>
        <taxon>Methanobacteriati</taxon>
        <taxon>Methanobacteriota</taxon>
        <taxon>Stenosarchaea group</taxon>
        <taxon>Halobacteria</taxon>
        <taxon>Halobacteriales</taxon>
        <taxon>Haloferacaceae</taxon>
        <taxon>Halorubrum</taxon>
    </lineage>
</organism>
<evidence type="ECO:0000259" key="8">
    <source>
        <dbReference type="SMART" id="SM00984"/>
    </source>
</evidence>
<dbReference type="PANTHER" id="PTHR43491:SF1">
    <property type="entry name" value="UDP-N-ACETYL-D-MANNOSAMINE DEHYDROGENASE"/>
    <property type="match status" value="1"/>
</dbReference>
<dbReference type="InterPro" id="IPR001732">
    <property type="entry name" value="UDP-Glc/GDP-Man_DH_N"/>
</dbReference>
<dbReference type="PATRIC" id="fig|1227482.3.peg.710"/>
<dbReference type="InterPro" id="IPR036220">
    <property type="entry name" value="UDP-Glc/GDP-Man_DH_C_sf"/>
</dbReference>
<dbReference type="STRING" id="1227482.C469_03530"/>
<proteinExistence type="inferred from homology"/>
<dbReference type="Pfam" id="PF03721">
    <property type="entry name" value="UDPG_MGDP_dh_N"/>
    <property type="match status" value="1"/>
</dbReference>
<dbReference type="InterPro" id="IPR014026">
    <property type="entry name" value="UDP-Glc/GDP-Man_DH_dimer"/>
</dbReference>
<dbReference type="GO" id="GO:0016628">
    <property type="term" value="F:oxidoreductase activity, acting on the CH-CH group of donors, NAD or NADP as acceptor"/>
    <property type="evidence" value="ECO:0007669"/>
    <property type="project" value="InterPro"/>
</dbReference>
<sequence length="431" mass="46813">MSCLATYMEDEQTRVGVVGLGYVGLPLALAMHDAGYDVVGVDIDGDKIDRLRSGQSTVNDVTDETVQAATNEGLTFTTDYDLLSDAEGVSICVPTPLRKTDTPDLSFVLDAAERLAPVIADGCTVVLESTVYPGATEDALTDVFAENGAVVGEDIYLAFSPERIDPGNEEYGPTDIPKVLGGVTDECGDRAQALYDPVFDEVVRVDSATEAELVKLLENTFRAVNIGLINELAQIAHELDVDIWDAIDAAETKPFGFMPFYPGPGLGGHCIPIDPFYLSWKANEHDVDTRFIDLADTVNREMPRHVVQRVVRQLNDRGTALSNADILVVGAAYKPNVSDTRESPAIDIITELDGWGAGVEYHDPYVPELEVGDATYESVSLTDGRLNATDCVIVVTDHSTLDIDRIVDETSMVFDTRNVTGHRDDDHVVRL</sequence>
<dbReference type="SUPFAM" id="SSF48179">
    <property type="entry name" value="6-phosphogluconate dehydrogenase C-terminal domain-like"/>
    <property type="match status" value="1"/>
</dbReference>
<dbReference type="SUPFAM" id="SSF52413">
    <property type="entry name" value="UDP-glucose/GDP-mannose dehydrogenase C-terminal domain"/>
    <property type="match status" value="1"/>
</dbReference>
<dbReference type="EC" id="1.1.1.336" evidence="1"/>
<dbReference type="PANTHER" id="PTHR43491">
    <property type="entry name" value="UDP-N-ACETYL-D-MANNOSAMINE DEHYDROGENASE"/>
    <property type="match status" value="1"/>
</dbReference>
<dbReference type="EMBL" id="AOJG01000009">
    <property type="protein sequence ID" value="EMA63060.1"/>
    <property type="molecule type" value="Genomic_DNA"/>
</dbReference>
<reference evidence="9 10" key="1">
    <citation type="journal article" date="2014" name="PLoS Genet.">
        <title>Phylogenetically driven sequencing of extremely halophilic archaea reveals strategies for static and dynamic osmo-response.</title>
        <authorList>
            <person name="Becker E.A."/>
            <person name="Seitzer P.M."/>
            <person name="Tritt A."/>
            <person name="Larsen D."/>
            <person name="Krusor M."/>
            <person name="Yao A.I."/>
            <person name="Wu D."/>
            <person name="Madern D."/>
            <person name="Eisen J.A."/>
            <person name="Darling A.E."/>
            <person name="Facciotti M.T."/>
        </authorList>
    </citation>
    <scope>NUCLEOTIDE SEQUENCE [LARGE SCALE GENOMIC DNA]</scope>
    <source>
        <strain evidence="9 10">DSM 21995</strain>
    </source>
</reference>
<dbReference type="Pfam" id="PF00984">
    <property type="entry name" value="UDPG_MGDP_dh"/>
    <property type="match status" value="1"/>
</dbReference>
<dbReference type="GO" id="GO:0089714">
    <property type="term" value="F:UDP-N-acetyl-D-mannosamine dehydrogenase activity"/>
    <property type="evidence" value="ECO:0007669"/>
    <property type="project" value="UniProtKB-EC"/>
</dbReference>
<dbReference type="GO" id="GO:0051287">
    <property type="term" value="F:NAD binding"/>
    <property type="evidence" value="ECO:0007669"/>
    <property type="project" value="InterPro"/>
</dbReference>
<evidence type="ECO:0000256" key="2">
    <source>
        <dbReference type="ARBA" id="ARBA00016796"/>
    </source>
</evidence>
<dbReference type="NCBIfam" id="TIGR03026">
    <property type="entry name" value="NDP-sugDHase"/>
    <property type="match status" value="1"/>
</dbReference>
<dbReference type="InterPro" id="IPR036291">
    <property type="entry name" value="NAD(P)-bd_dom_sf"/>
</dbReference>
<dbReference type="AlphaFoldDB" id="M0P2Q0"/>
<dbReference type="Proteomes" id="UP000011650">
    <property type="component" value="Unassembled WGS sequence"/>
</dbReference>
<keyword evidence="4" id="KW-0520">NAD</keyword>
<keyword evidence="3" id="KW-0560">Oxidoreductase</keyword>
<gene>
    <name evidence="9" type="ORF">C469_03530</name>
</gene>
<comment type="similarity">
    <text evidence="7">Belongs to the UDP-glucose/GDP-mannose dehydrogenase family.</text>
</comment>
<accession>M0P2Q0</accession>
<protein>
    <recommendedName>
        <fullName evidence="2">UDP-N-acetyl-D-mannosamine dehydrogenase</fullName>
        <ecNumber evidence="1">1.1.1.336</ecNumber>
    </recommendedName>
    <alternativeName>
        <fullName evidence="5">UDP-ManNAc 6-dehydrogenase</fullName>
    </alternativeName>
</protein>
<evidence type="ECO:0000256" key="3">
    <source>
        <dbReference type="ARBA" id="ARBA00023002"/>
    </source>
</evidence>
<comment type="catalytic activity">
    <reaction evidence="6">
        <text>UDP-N-acetyl-alpha-D-mannosamine + 2 NAD(+) + H2O = UDP-N-acetyl-alpha-D-mannosaminouronate + 2 NADH + 3 H(+)</text>
        <dbReference type="Rhea" id="RHEA:25780"/>
        <dbReference type="ChEBI" id="CHEBI:15377"/>
        <dbReference type="ChEBI" id="CHEBI:15378"/>
        <dbReference type="ChEBI" id="CHEBI:57540"/>
        <dbReference type="ChEBI" id="CHEBI:57945"/>
        <dbReference type="ChEBI" id="CHEBI:68623"/>
        <dbReference type="ChEBI" id="CHEBI:70731"/>
        <dbReference type="EC" id="1.1.1.336"/>
    </reaction>
</comment>
<feature type="domain" description="UDP-glucose/GDP-mannose dehydrogenase C-terminal" evidence="8">
    <location>
        <begin position="327"/>
        <end position="422"/>
    </location>
</feature>
<evidence type="ECO:0000256" key="5">
    <source>
        <dbReference type="ARBA" id="ARBA00030172"/>
    </source>
</evidence>
<keyword evidence="10" id="KW-1185">Reference proteome</keyword>
<dbReference type="InterPro" id="IPR008927">
    <property type="entry name" value="6-PGluconate_DH-like_C_sf"/>
</dbReference>
<dbReference type="Gene3D" id="3.40.50.720">
    <property type="entry name" value="NAD(P)-binding Rossmann-like Domain"/>
    <property type="match status" value="2"/>
</dbReference>
<dbReference type="SUPFAM" id="SSF51735">
    <property type="entry name" value="NAD(P)-binding Rossmann-fold domains"/>
    <property type="match status" value="1"/>
</dbReference>
<dbReference type="Pfam" id="PF03720">
    <property type="entry name" value="UDPG_MGDP_dh_C"/>
    <property type="match status" value="1"/>
</dbReference>
<evidence type="ECO:0000256" key="1">
    <source>
        <dbReference type="ARBA" id="ARBA00012935"/>
    </source>
</evidence>
<dbReference type="InterPro" id="IPR028359">
    <property type="entry name" value="UDP_ManNAc/GlcNAc_DH"/>
</dbReference>
<name>M0P2Q0_9EURY</name>
<dbReference type="PIRSF" id="PIRSF000124">
    <property type="entry name" value="UDPglc_GDPman_dh"/>
    <property type="match status" value="1"/>
</dbReference>
<dbReference type="InterPro" id="IPR017476">
    <property type="entry name" value="UDP-Glc/GDP-Man"/>
</dbReference>
<evidence type="ECO:0000256" key="4">
    <source>
        <dbReference type="ARBA" id="ARBA00023027"/>
    </source>
</evidence>
<evidence type="ECO:0000313" key="10">
    <source>
        <dbReference type="Proteomes" id="UP000011650"/>
    </source>
</evidence>
<dbReference type="InterPro" id="IPR014027">
    <property type="entry name" value="UDP-Glc/GDP-Man_DH_C"/>
</dbReference>
<dbReference type="GO" id="GO:0000271">
    <property type="term" value="P:polysaccharide biosynthetic process"/>
    <property type="evidence" value="ECO:0007669"/>
    <property type="project" value="InterPro"/>
</dbReference>
<evidence type="ECO:0000256" key="6">
    <source>
        <dbReference type="ARBA" id="ARBA00049130"/>
    </source>
</evidence>
<comment type="caution">
    <text evidence="9">The sequence shown here is derived from an EMBL/GenBank/DDBJ whole genome shotgun (WGS) entry which is preliminary data.</text>
</comment>
<evidence type="ECO:0000313" key="9">
    <source>
        <dbReference type="EMBL" id="EMA63060.1"/>
    </source>
</evidence>